<reference evidence="2" key="1">
    <citation type="submission" date="2023-10" db="EMBL/GenBank/DDBJ databases">
        <title>Genome assembly of Pristionchus species.</title>
        <authorList>
            <person name="Yoshida K."/>
            <person name="Sommer R.J."/>
        </authorList>
    </citation>
    <scope>NUCLEOTIDE SEQUENCE</scope>
    <source>
        <strain evidence="2">RS0144</strain>
    </source>
</reference>
<accession>A0AAV5STJ8</accession>
<evidence type="ECO:0000313" key="3">
    <source>
        <dbReference type="Proteomes" id="UP001432027"/>
    </source>
</evidence>
<evidence type="ECO:0000313" key="2">
    <source>
        <dbReference type="EMBL" id="GMS86194.1"/>
    </source>
</evidence>
<feature type="non-terminal residue" evidence="2">
    <location>
        <position position="1"/>
    </location>
</feature>
<name>A0AAV5STJ8_9BILA</name>
<dbReference type="EMBL" id="BTSX01000002">
    <property type="protein sequence ID" value="GMS86194.1"/>
    <property type="molecule type" value="Genomic_DNA"/>
</dbReference>
<dbReference type="Pfam" id="PF03370">
    <property type="entry name" value="CBM_21"/>
    <property type="match status" value="1"/>
</dbReference>
<comment type="caution">
    <text evidence="2">The sequence shown here is derived from an EMBL/GenBank/DDBJ whole genome shotgun (WGS) entry which is preliminary data.</text>
</comment>
<dbReference type="Proteomes" id="UP001432027">
    <property type="component" value="Unassembled WGS sequence"/>
</dbReference>
<dbReference type="GO" id="GO:0000164">
    <property type="term" value="C:protein phosphatase type 1 complex"/>
    <property type="evidence" value="ECO:0007669"/>
    <property type="project" value="TreeGrafter"/>
</dbReference>
<evidence type="ECO:0000259" key="1">
    <source>
        <dbReference type="PROSITE" id="PS51159"/>
    </source>
</evidence>
<gene>
    <name evidence="2" type="ORF">PENTCL1PPCAC_8369</name>
</gene>
<dbReference type="PROSITE" id="PS51159">
    <property type="entry name" value="CBM21"/>
    <property type="match status" value="1"/>
</dbReference>
<organism evidence="2 3">
    <name type="scientific">Pristionchus entomophagus</name>
    <dbReference type="NCBI Taxonomy" id="358040"/>
    <lineage>
        <taxon>Eukaryota</taxon>
        <taxon>Metazoa</taxon>
        <taxon>Ecdysozoa</taxon>
        <taxon>Nematoda</taxon>
        <taxon>Chromadorea</taxon>
        <taxon>Rhabditida</taxon>
        <taxon>Rhabditina</taxon>
        <taxon>Diplogasteromorpha</taxon>
        <taxon>Diplogasteroidea</taxon>
        <taxon>Neodiplogasteridae</taxon>
        <taxon>Pristionchus</taxon>
    </lineage>
</organism>
<keyword evidence="3" id="KW-1185">Reference proteome</keyword>
<dbReference type="AlphaFoldDB" id="A0AAV5STJ8"/>
<sequence>TFVDESETVSIERTRSTNVSVVSLFAIDGLMKGEIYVRNLAYEKKVMIRYTVNGWSTYSEIEAAFTRNVEEDIDAFDFTLTSPREEVAGCELCVCYSVNDSVFWDNNEGANYRLEY</sequence>
<dbReference type="InterPro" id="IPR005036">
    <property type="entry name" value="CBM21_dom"/>
</dbReference>
<dbReference type="GO" id="GO:0005979">
    <property type="term" value="P:regulation of glycogen biosynthetic process"/>
    <property type="evidence" value="ECO:0007669"/>
    <property type="project" value="TreeGrafter"/>
</dbReference>
<proteinExistence type="predicted"/>
<feature type="domain" description="CBM21" evidence="1">
    <location>
        <begin position="11"/>
        <end position="115"/>
    </location>
</feature>
<dbReference type="Gene3D" id="2.60.40.2440">
    <property type="entry name" value="Carbohydrate binding type-21 domain"/>
    <property type="match status" value="1"/>
</dbReference>
<dbReference type="PANTHER" id="PTHR12307">
    <property type="entry name" value="PROTEIN PHOSPHATASE 1 REGULATORY SUBUNIT"/>
    <property type="match status" value="1"/>
</dbReference>
<dbReference type="InterPro" id="IPR038175">
    <property type="entry name" value="CBM21_dom_sf"/>
</dbReference>
<dbReference type="InterPro" id="IPR050782">
    <property type="entry name" value="PP1_regulatory_subunit_3"/>
</dbReference>
<dbReference type="PANTHER" id="PTHR12307:SF53">
    <property type="entry name" value="PROTEIN PHOSPHATASE 1 REGULATORY SUBUNIT"/>
    <property type="match status" value="1"/>
</dbReference>
<dbReference type="GO" id="GO:0008157">
    <property type="term" value="F:protein phosphatase 1 binding"/>
    <property type="evidence" value="ECO:0007669"/>
    <property type="project" value="TreeGrafter"/>
</dbReference>
<feature type="non-terminal residue" evidence="2">
    <location>
        <position position="116"/>
    </location>
</feature>
<dbReference type="GO" id="GO:2001069">
    <property type="term" value="F:glycogen binding"/>
    <property type="evidence" value="ECO:0007669"/>
    <property type="project" value="TreeGrafter"/>
</dbReference>
<protein>
    <recommendedName>
        <fullName evidence="1">CBM21 domain-containing protein</fullName>
    </recommendedName>
</protein>